<keyword evidence="3" id="KW-0964">Secreted</keyword>
<comment type="subcellular location">
    <subcellularLocation>
        <location evidence="3">Secreted</location>
    </subcellularLocation>
    <subcellularLocation>
        <location evidence="3">Bacterial flagellum</location>
    </subcellularLocation>
</comment>
<dbReference type="STRING" id="28181.BEN30_06580"/>
<comment type="function">
    <text evidence="3">Flagellin is the subunit protein which polymerizes to form the filaments of bacterial flagella.</text>
</comment>
<dbReference type="InterPro" id="IPR001029">
    <property type="entry name" value="Flagellin_N"/>
</dbReference>
<dbReference type="PANTHER" id="PTHR42792:SF2">
    <property type="entry name" value="FLAGELLIN"/>
    <property type="match status" value="1"/>
</dbReference>
<organism evidence="6 7">
    <name type="scientific">Magnetovibrio blakemorei</name>
    <dbReference type="NCBI Taxonomy" id="28181"/>
    <lineage>
        <taxon>Bacteria</taxon>
        <taxon>Pseudomonadati</taxon>
        <taxon>Pseudomonadota</taxon>
        <taxon>Alphaproteobacteria</taxon>
        <taxon>Rhodospirillales</taxon>
        <taxon>Magnetovibrionaceae</taxon>
        <taxon>Magnetovibrio</taxon>
    </lineage>
</organism>
<protein>
    <recommendedName>
        <fullName evidence="3">Flagellin</fullName>
    </recommendedName>
</protein>
<name>A0A1E5Q9J5_9PROT</name>
<dbReference type="RefSeq" id="WP_069957264.1">
    <property type="nucleotide sequence ID" value="NZ_MCGG01000015.1"/>
</dbReference>
<dbReference type="Proteomes" id="UP000095347">
    <property type="component" value="Unassembled WGS sequence"/>
</dbReference>
<evidence type="ECO:0000313" key="7">
    <source>
        <dbReference type="Proteomes" id="UP000095347"/>
    </source>
</evidence>
<dbReference type="SUPFAM" id="SSF64518">
    <property type="entry name" value="Phase 1 flagellin"/>
    <property type="match status" value="1"/>
</dbReference>
<feature type="domain" description="Flagellin C-terminal" evidence="5">
    <location>
        <begin position="306"/>
        <end position="390"/>
    </location>
</feature>
<dbReference type="GO" id="GO:0005576">
    <property type="term" value="C:extracellular region"/>
    <property type="evidence" value="ECO:0007669"/>
    <property type="project" value="UniProtKB-SubCell"/>
</dbReference>
<gene>
    <name evidence="6" type="ORF">BEN30_06580</name>
</gene>
<dbReference type="PANTHER" id="PTHR42792">
    <property type="entry name" value="FLAGELLIN"/>
    <property type="match status" value="1"/>
</dbReference>
<dbReference type="Gene3D" id="1.20.1330.10">
    <property type="entry name" value="f41 fragment of flagellin, N-terminal domain"/>
    <property type="match status" value="1"/>
</dbReference>
<feature type="domain" description="Flagellin N-terminal" evidence="4">
    <location>
        <begin position="17"/>
        <end position="138"/>
    </location>
</feature>
<dbReference type="GO" id="GO:0005198">
    <property type="term" value="F:structural molecule activity"/>
    <property type="evidence" value="ECO:0007669"/>
    <property type="project" value="UniProtKB-UniRule"/>
</dbReference>
<proteinExistence type="inferred from homology"/>
<evidence type="ECO:0000256" key="2">
    <source>
        <dbReference type="ARBA" id="ARBA00023143"/>
    </source>
</evidence>
<dbReference type="InterPro" id="IPR046358">
    <property type="entry name" value="Flagellin_C"/>
</dbReference>
<dbReference type="Pfam" id="PF00700">
    <property type="entry name" value="Flagellin_C"/>
    <property type="match status" value="1"/>
</dbReference>
<dbReference type="AlphaFoldDB" id="A0A1E5Q9J5"/>
<evidence type="ECO:0000313" key="6">
    <source>
        <dbReference type="EMBL" id="OEJ68270.1"/>
    </source>
</evidence>
<evidence type="ECO:0000256" key="3">
    <source>
        <dbReference type="RuleBase" id="RU362073"/>
    </source>
</evidence>
<keyword evidence="2 3" id="KW-0975">Bacterial flagellum</keyword>
<dbReference type="InterPro" id="IPR001492">
    <property type="entry name" value="Flagellin"/>
</dbReference>
<keyword evidence="7" id="KW-1185">Reference proteome</keyword>
<evidence type="ECO:0000259" key="4">
    <source>
        <dbReference type="Pfam" id="PF00669"/>
    </source>
</evidence>
<dbReference type="GO" id="GO:0009288">
    <property type="term" value="C:bacterial-type flagellum"/>
    <property type="evidence" value="ECO:0007669"/>
    <property type="project" value="UniProtKB-SubCell"/>
</dbReference>
<evidence type="ECO:0000256" key="1">
    <source>
        <dbReference type="ARBA" id="ARBA00005709"/>
    </source>
</evidence>
<accession>A0A1E5Q9J5</accession>
<dbReference type="EMBL" id="MCGG01000015">
    <property type="protein sequence ID" value="OEJ68270.1"/>
    <property type="molecule type" value="Genomic_DNA"/>
</dbReference>
<comment type="similarity">
    <text evidence="1 3">Belongs to the bacterial flagellin family.</text>
</comment>
<comment type="caution">
    <text evidence="6">The sequence shown here is derived from an EMBL/GenBank/DDBJ whole genome shotgun (WGS) entry which is preliminary data.</text>
</comment>
<dbReference type="Pfam" id="PF00669">
    <property type="entry name" value="Flagellin_N"/>
    <property type="match status" value="1"/>
</dbReference>
<reference evidence="7" key="1">
    <citation type="submission" date="2016-07" db="EMBL/GenBank/DDBJ databases">
        <authorList>
            <person name="Florea S."/>
            <person name="Webb J.S."/>
            <person name="Jaromczyk J."/>
            <person name="Schardl C.L."/>
        </authorList>
    </citation>
    <scope>NUCLEOTIDE SEQUENCE [LARGE SCALE GENOMIC DNA]</scope>
    <source>
        <strain evidence="7">MV-1</strain>
    </source>
</reference>
<sequence>MADVTLSSAVRGSLLSLQGTTDLINRTQNRLSTGLRVSSAIDDPVSFFQAKTLTDRAFDFTEKKDAIDQSVSTVTAAIDGLNAVESLVRQLKGVAQSLKSSTGTQFSDLITQFNDLRSQIDLLTADATYQGTNLINGTGQTLSTEFSDLSTSKLDVASVDVTSSGLSVSDVTAASTATGAVNFSYAAVAAGSTLSGSGSTISVTYTGADQTINTSSGTVTVTYGTISIALTVTTASGAVSLVNGTTYTLQLQSTGSLVSQSGTTIKVVSASVTTASGTSTITLAAGASAVQYVGESNSTSVDAVITKLSTALTTLRSKTSSLGSNVALLQTRLDFTQSYVNTLEDGGSKLTLADINEEGANLLALQTRQQLGIQSLSFAGQAEQSVLGLFR</sequence>
<evidence type="ECO:0000259" key="5">
    <source>
        <dbReference type="Pfam" id="PF00700"/>
    </source>
</evidence>
<dbReference type="OrthoDB" id="9808068at2"/>